<feature type="region of interest" description="Disordered" evidence="1">
    <location>
        <begin position="278"/>
        <end position="303"/>
    </location>
</feature>
<feature type="compositionally biased region" description="Basic and acidic residues" evidence="1">
    <location>
        <begin position="67"/>
        <end position="76"/>
    </location>
</feature>
<dbReference type="Proteomes" id="UP000054477">
    <property type="component" value="Unassembled WGS sequence"/>
</dbReference>
<organism evidence="2 3">
    <name type="scientific">Laccaria amethystina LaAM-08-1</name>
    <dbReference type="NCBI Taxonomy" id="1095629"/>
    <lineage>
        <taxon>Eukaryota</taxon>
        <taxon>Fungi</taxon>
        <taxon>Dikarya</taxon>
        <taxon>Basidiomycota</taxon>
        <taxon>Agaricomycotina</taxon>
        <taxon>Agaricomycetes</taxon>
        <taxon>Agaricomycetidae</taxon>
        <taxon>Agaricales</taxon>
        <taxon>Agaricineae</taxon>
        <taxon>Hydnangiaceae</taxon>
        <taxon>Laccaria</taxon>
    </lineage>
</organism>
<dbReference type="AlphaFoldDB" id="A0A0C9X3Q4"/>
<accession>A0A0C9X3Q4</accession>
<dbReference type="HOGENOM" id="CLU_051226_0_0_1"/>
<feature type="compositionally biased region" description="Gly residues" evidence="1">
    <location>
        <begin position="287"/>
        <end position="296"/>
    </location>
</feature>
<feature type="region of interest" description="Disordered" evidence="1">
    <location>
        <begin position="20"/>
        <end position="99"/>
    </location>
</feature>
<feature type="region of interest" description="Disordered" evidence="1">
    <location>
        <begin position="192"/>
        <end position="217"/>
    </location>
</feature>
<protein>
    <recommendedName>
        <fullName evidence="4">Protein FAF1</fullName>
    </recommendedName>
</protein>
<keyword evidence="3" id="KW-1185">Reference proteome</keyword>
<evidence type="ECO:0000313" key="2">
    <source>
        <dbReference type="EMBL" id="KIK06780.1"/>
    </source>
</evidence>
<dbReference type="GO" id="GO:0005730">
    <property type="term" value="C:nucleolus"/>
    <property type="evidence" value="ECO:0007669"/>
    <property type="project" value="TreeGrafter"/>
</dbReference>
<proteinExistence type="predicted"/>
<reference evidence="2 3" key="1">
    <citation type="submission" date="2014-04" db="EMBL/GenBank/DDBJ databases">
        <authorList>
            <consortium name="DOE Joint Genome Institute"/>
            <person name="Kuo A."/>
            <person name="Kohler A."/>
            <person name="Nagy L.G."/>
            <person name="Floudas D."/>
            <person name="Copeland A."/>
            <person name="Barry K.W."/>
            <person name="Cichocki N."/>
            <person name="Veneault-Fourrey C."/>
            <person name="LaButti K."/>
            <person name="Lindquist E.A."/>
            <person name="Lipzen A."/>
            <person name="Lundell T."/>
            <person name="Morin E."/>
            <person name="Murat C."/>
            <person name="Sun H."/>
            <person name="Tunlid A."/>
            <person name="Henrissat B."/>
            <person name="Grigoriev I.V."/>
            <person name="Hibbett D.S."/>
            <person name="Martin F."/>
            <person name="Nordberg H.P."/>
            <person name="Cantor M.N."/>
            <person name="Hua S.X."/>
        </authorList>
    </citation>
    <scope>NUCLEOTIDE SEQUENCE [LARGE SCALE GENOMIC DNA]</scope>
    <source>
        <strain evidence="2 3">LaAM-08-1</strain>
    </source>
</reference>
<sequence>MSNEHSELLKLLQTHGEQFLESFSLPSASTTSRKRKRNERSPKVPIEDDEEEWGGIVQDNNSDSGADDSHAIKEDLTSSTKKPAIVFSDPSSSRGSRNDPAFRAQLKAFMSSKVSKLRIDHLDSVILTKTQAEKEDEKTNAQNDAILHKLIHTKLLSGSLDPNLDLSPAKRRKALEGRVLEVAGKARFGKGEKSVRDAERNKASKRVREGISEKRQEKAKQELEEAKNIGNYHPALKKTFESSLPSTSSGKRVRGLKMGVGNYRGGFLQLGLDDIRKAEGMQHEGSSRGGSVGRGQGRSRKRR</sequence>
<dbReference type="GO" id="GO:0000462">
    <property type="term" value="P:maturation of SSU-rRNA from tricistronic rRNA transcript (SSU-rRNA, 5.8S rRNA, LSU-rRNA)"/>
    <property type="evidence" value="ECO:0007669"/>
    <property type="project" value="TreeGrafter"/>
</dbReference>
<reference evidence="3" key="2">
    <citation type="submission" date="2015-01" db="EMBL/GenBank/DDBJ databases">
        <title>Evolutionary Origins and Diversification of the Mycorrhizal Mutualists.</title>
        <authorList>
            <consortium name="DOE Joint Genome Institute"/>
            <consortium name="Mycorrhizal Genomics Consortium"/>
            <person name="Kohler A."/>
            <person name="Kuo A."/>
            <person name="Nagy L.G."/>
            <person name="Floudas D."/>
            <person name="Copeland A."/>
            <person name="Barry K.W."/>
            <person name="Cichocki N."/>
            <person name="Veneault-Fourrey C."/>
            <person name="LaButti K."/>
            <person name="Lindquist E.A."/>
            <person name="Lipzen A."/>
            <person name="Lundell T."/>
            <person name="Morin E."/>
            <person name="Murat C."/>
            <person name="Riley R."/>
            <person name="Ohm R."/>
            <person name="Sun H."/>
            <person name="Tunlid A."/>
            <person name="Henrissat B."/>
            <person name="Grigoriev I.V."/>
            <person name="Hibbett D.S."/>
            <person name="Martin F."/>
        </authorList>
    </citation>
    <scope>NUCLEOTIDE SEQUENCE [LARGE SCALE GENOMIC DNA]</scope>
    <source>
        <strain evidence="3">LaAM-08-1</strain>
    </source>
</reference>
<dbReference type="PANTHER" id="PTHR28096">
    <property type="entry name" value="PROTEIN FAF1"/>
    <property type="match status" value="1"/>
</dbReference>
<name>A0A0C9X3Q4_9AGAR</name>
<dbReference type="PANTHER" id="PTHR28096:SF1">
    <property type="entry name" value="PROTEIN FAF1"/>
    <property type="match status" value="1"/>
</dbReference>
<dbReference type="STRING" id="1095629.A0A0C9X3Q4"/>
<gene>
    <name evidence="2" type="ORF">K443DRAFT_674064</name>
</gene>
<dbReference type="OrthoDB" id="5556956at2759"/>
<dbReference type="InterPro" id="IPR053030">
    <property type="entry name" value="Ribosomal_biogenesis_FAF1-like"/>
</dbReference>
<evidence type="ECO:0008006" key="4">
    <source>
        <dbReference type="Google" id="ProtNLM"/>
    </source>
</evidence>
<evidence type="ECO:0000313" key="3">
    <source>
        <dbReference type="Proteomes" id="UP000054477"/>
    </source>
</evidence>
<evidence type="ECO:0000256" key="1">
    <source>
        <dbReference type="SAM" id="MobiDB-lite"/>
    </source>
</evidence>
<dbReference type="EMBL" id="KN838551">
    <property type="protein sequence ID" value="KIK06780.1"/>
    <property type="molecule type" value="Genomic_DNA"/>
</dbReference>